<dbReference type="EMBL" id="SNRX01000041">
    <property type="protein sequence ID" value="KAA6300889.1"/>
    <property type="molecule type" value="Genomic_DNA"/>
</dbReference>
<gene>
    <name evidence="1" type="ORF">EZS26_002973</name>
</gene>
<sequence length="189" mass="21784">AQIYTGEERFRSGLKPSNNKDSYKKGHTWLQLSYQRESYYKIISKYTVGWNVELLYASKNFSENHTATLLQAGEFTPTPHSMTTYNEAFRANQFVAGGIKPIYHLTDKLHVRAEIYGFLPIFPIERNSINMAYYGKAFSRFEYIGEISLVYQLLSGAISAYANHYSSPKGEWNIGVTLGWTLFNNRFLE</sequence>
<proteinExistence type="predicted"/>
<feature type="non-terminal residue" evidence="1">
    <location>
        <position position="1"/>
    </location>
</feature>
<organism evidence="1 2">
    <name type="scientific">Candidatus Ordinivivax streblomastigis</name>
    <dbReference type="NCBI Taxonomy" id="2540710"/>
    <lineage>
        <taxon>Bacteria</taxon>
        <taxon>Pseudomonadati</taxon>
        <taxon>Bacteroidota</taxon>
        <taxon>Bacteroidia</taxon>
        <taxon>Bacteroidales</taxon>
        <taxon>Candidatus Ordinivivax</taxon>
    </lineage>
</organism>
<name>A0A5M8NYL2_9BACT</name>
<comment type="caution">
    <text evidence="1">The sequence shown here is derived from an EMBL/GenBank/DDBJ whole genome shotgun (WGS) entry which is preliminary data.</text>
</comment>
<evidence type="ECO:0008006" key="3">
    <source>
        <dbReference type="Google" id="ProtNLM"/>
    </source>
</evidence>
<dbReference type="AlphaFoldDB" id="A0A5M8NYL2"/>
<accession>A0A5M8NYL2</accession>
<protein>
    <recommendedName>
        <fullName evidence="3">Patatin</fullName>
    </recommendedName>
</protein>
<dbReference type="Proteomes" id="UP000324575">
    <property type="component" value="Unassembled WGS sequence"/>
</dbReference>
<reference evidence="1 2" key="1">
    <citation type="submission" date="2019-03" db="EMBL/GenBank/DDBJ databases">
        <title>Single cell metagenomics reveals metabolic interactions within the superorganism composed of flagellate Streblomastix strix and complex community of Bacteroidetes bacteria on its surface.</title>
        <authorList>
            <person name="Treitli S.C."/>
            <person name="Kolisko M."/>
            <person name="Husnik F."/>
            <person name="Keeling P."/>
            <person name="Hampl V."/>
        </authorList>
    </citation>
    <scope>NUCLEOTIDE SEQUENCE [LARGE SCALE GENOMIC DNA]</scope>
    <source>
        <strain evidence="1">St1</strain>
    </source>
</reference>
<evidence type="ECO:0000313" key="2">
    <source>
        <dbReference type="Proteomes" id="UP000324575"/>
    </source>
</evidence>
<evidence type="ECO:0000313" key="1">
    <source>
        <dbReference type="EMBL" id="KAA6300889.1"/>
    </source>
</evidence>